<feature type="non-terminal residue" evidence="1">
    <location>
        <position position="44"/>
    </location>
</feature>
<dbReference type="EMBL" id="UINC01171822">
    <property type="protein sequence ID" value="SVD76588.1"/>
    <property type="molecule type" value="Genomic_DNA"/>
</dbReference>
<name>A0A382Y245_9ZZZZ</name>
<accession>A0A382Y245</accession>
<protein>
    <submittedName>
        <fullName evidence="1">Uncharacterized protein</fullName>
    </submittedName>
</protein>
<dbReference type="AlphaFoldDB" id="A0A382Y245"/>
<gene>
    <name evidence="1" type="ORF">METZ01_LOCUS429442</name>
</gene>
<sequence length="44" mass="4924">MDAPSIRVVWVDPYKIRVHLTQLFLIAMHGMGPGARLGAAHLQR</sequence>
<organism evidence="1">
    <name type="scientific">marine metagenome</name>
    <dbReference type="NCBI Taxonomy" id="408172"/>
    <lineage>
        <taxon>unclassified sequences</taxon>
        <taxon>metagenomes</taxon>
        <taxon>ecological metagenomes</taxon>
    </lineage>
</organism>
<proteinExistence type="predicted"/>
<reference evidence="1" key="1">
    <citation type="submission" date="2018-05" db="EMBL/GenBank/DDBJ databases">
        <authorList>
            <person name="Lanie J.A."/>
            <person name="Ng W.-L."/>
            <person name="Kazmierczak K.M."/>
            <person name="Andrzejewski T.M."/>
            <person name="Davidsen T.M."/>
            <person name="Wayne K.J."/>
            <person name="Tettelin H."/>
            <person name="Glass J.I."/>
            <person name="Rusch D."/>
            <person name="Podicherti R."/>
            <person name="Tsui H.-C.T."/>
            <person name="Winkler M.E."/>
        </authorList>
    </citation>
    <scope>NUCLEOTIDE SEQUENCE</scope>
</reference>
<evidence type="ECO:0000313" key="1">
    <source>
        <dbReference type="EMBL" id="SVD76588.1"/>
    </source>
</evidence>